<organism evidence="3 4">
    <name type="scientific">Lolium multiflorum</name>
    <name type="common">Italian ryegrass</name>
    <name type="synonym">Lolium perenne subsp. multiflorum</name>
    <dbReference type="NCBI Taxonomy" id="4521"/>
    <lineage>
        <taxon>Eukaryota</taxon>
        <taxon>Viridiplantae</taxon>
        <taxon>Streptophyta</taxon>
        <taxon>Embryophyta</taxon>
        <taxon>Tracheophyta</taxon>
        <taxon>Spermatophyta</taxon>
        <taxon>Magnoliopsida</taxon>
        <taxon>Liliopsida</taxon>
        <taxon>Poales</taxon>
        <taxon>Poaceae</taxon>
        <taxon>BOP clade</taxon>
        <taxon>Pooideae</taxon>
        <taxon>Poodae</taxon>
        <taxon>Poeae</taxon>
        <taxon>Poeae Chloroplast Group 2 (Poeae type)</taxon>
        <taxon>Loliodinae</taxon>
        <taxon>Loliinae</taxon>
        <taxon>Lolium</taxon>
    </lineage>
</organism>
<feature type="region of interest" description="Disordered" evidence="1">
    <location>
        <begin position="1"/>
        <end position="21"/>
    </location>
</feature>
<dbReference type="InterPro" id="IPR025886">
    <property type="entry name" value="PP2-like"/>
</dbReference>
<dbReference type="AlphaFoldDB" id="A0AAD8S0V0"/>
<dbReference type="SUPFAM" id="SSF81383">
    <property type="entry name" value="F-box domain"/>
    <property type="match status" value="1"/>
</dbReference>
<dbReference type="Pfam" id="PF12937">
    <property type="entry name" value="F-box-like"/>
    <property type="match status" value="1"/>
</dbReference>
<dbReference type="EMBL" id="JAUUTY010000004">
    <property type="protein sequence ID" value="KAK1641907.1"/>
    <property type="molecule type" value="Genomic_DNA"/>
</dbReference>
<protein>
    <recommendedName>
        <fullName evidence="2">F-box domain-containing protein</fullName>
    </recommendedName>
</protein>
<dbReference type="InterPro" id="IPR001810">
    <property type="entry name" value="F-box_dom"/>
</dbReference>
<dbReference type="CDD" id="cd22162">
    <property type="entry name" value="F-box_AtSKIP3-like"/>
    <property type="match status" value="1"/>
</dbReference>
<dbReference type="InterPro" id="IPR036047">
    <property type="entry name" value="F-box-like_dom_sf"/>
</dbReference>
<feature type="compositionally biased region" description="Basic residues" evidence="1">
    <location>
        <begin position="1"/>
        <end position="10"/>
    </location>
</feature>
<reference evidence="3" key="1">
    <citation type="submission" date="2023-07" db="EMBL/GenBank/DDBJ databases">
        <title>A chromosome-level genome assembly of Lolium multiflorum.</title>
        <authorList>
            <person name="Chen Y."/>
            <person name="Copetti D."/>
            <person name="Kolliker R."/>
            <person name="Studer B."/>
        </authorList>
    </citation>
    <scope>NUCLEOTIDE SEQUENCE</scope>
    <source>
        <strain evidence="3">02402/16</strain>
        <tissue evidence="3">Leaf</tissue>
    </source>
</reference>
<gene>
    <name evidence="3" type="ORF">QYE76_059712</name>
</gene>
<feature type="domain" description="F-box" evidence="2">
    <location>
        <begin position="18"/>
        <end position="64"/>
    </location>
</feature>
<name>A0AAD8S0V0_LOLMU</name>
<comment type="caution">
    <text evidence="3">The sequence shown here is derived from an EMBL/GenBank/DDBJ whole genome shotgun (WGS) entry which is preliminary data.</text>
</comment>
<proteinExistence type="predicted"/>
<evidence type="ECO:0000256" key="1">
    <source>
        <dbReference type="SAM" id="MobiDB-lite"/>
    </source>
</evidence>
<evidence type="ECO:0000313" key="3">
    <source>
        <dbReference type="EMBL" id="KAK1641907.1"/>
    </source>
</evidence>
<dbReference type="Proteomes" id="UP001231189">
    <property type="component" value="Unassembled WGS sequence"/>
</dbReference>
<sequence length="295" mass="33087">MHPLTMRHTRKDGNNSHGDGIQQLPEECVAQAIGMTTPADACRAAAVCTAFRSVADSDTVWEKFLPSDCDAILERAVHLVDFSSKKELFLDLAQEHILLDDGKMSFGLQRSYGAKCYMMSGSQLLDIAWICENIYWTKRSDPDSRFSKVAELLSVCWFCINGSINSRELSPSTHYAGYLVFKLTQDASGLSSPRQISFVEVGRQLVGSACTVSLHPCKHASCSLSDGGETSEPHEHKEEGGVMVRYPRHRVDDWLELEMGDFHTDTSYDAEDVKMEQHEFEELEWKRGLIIEGIE</sequence>
<evidence type="ECO:0000313" key="4">
    <source>
        <dbReference type="Proteomes" id="UP001231189"/>
    </source>
</evidence>
<keyword evidence="4" id="KW-1185">Reference proteome</keyword>
<evidence type="ECO:0000259" key="2">
    <source>
        <dbReference type="PROSITE" id="PS50181"/>
    </source>
</evidence>
<accession>A0AAD8S0V0</accession>
<dbReference type="Pfam" id="PF14299">
    <property type="entry name" value="PP2"/>
    <property type="match status" value="1"/>
</dbReference>
<dbReference type="PANTHER" id="PTHR32278">
    <property type="entry name" value="F-BOX DOMAIN-CONTAINING PROTEIN"/>
    <property type="match status" value="1"/>
</dbReference>
<dbReference type="Gene3D" id="1.20.1280.50">
    <property type="match status" value="1"/>
</dbReference>
<dbReference type="PANTHER" id="PTHR32278:SF78">
    <property type="entry name" value="F-BOX DOMAIN-CONTAINING PROTEIN"/>
    <property type="match status" value="1"/>
</dbReference>
<dbReference type="PROSITE" id="PS50181">
    <property type="entry name" value="FBOX"/>
    <property type="match status" value="1"/>
</dbReference>